<feature type="non-terminal residue" evidence="1">
    <location>
        <position position="1"/>
    </location>
</feature>
<gene>
    <name evidence="1" type="ORF">BJ138DRAFT_990130</name>
</gene>
<keyword evidence="2" id="KW-1185">Reference proteome</keyword>
<evidence type="ECO:0000313" key="2">
    <source>
        <dbReference type="Proteomes" id="UP000790377"/>
    </source>
</evidence>
<name>A0ACB7ZYV3_9AGAM</name>
<dbReference type="EMBL" id="MU268051">
    <property type="protein sequence ID" value="KAH7906215.1"/>
    <property type="molecule type" value="Genomic_DNA"/>
</dbReference>
<organism evidence="1 2">
    <name type="scientific">Hygrophoropsis aurantiaca</name>
    <dbReference type="NCBI Taxonomy" id="72124"/>
    <lineage>
        <taxon>Eukaryota</taxon>
        <taxon>Fungi</taxon>
        <taxon>Dikarya</taxon>
        <taxon>Basidiomycota</taxon>
        <taxon>Agaricomycotina</taxon>
        <taxon>Agaricomycetes</taxon>
        <taxon>Agaricomycetidae</taxon>
        <taxon>Boletales</taxon>
        <taxon>Coniophorineae</taxon>
        <taxon>Hygrophoropsidaceae</taxon>
        <taxon>Hygrophoropsis</taxon>
    </lineage>
</organism>
<feature type="non-terminal residue" evidence="1">
    <location>
        <position position="75"/>
    </location>
</feature>
<comment type="caution">
    <text evidence="1">The sequence shown here is derived from an EMBL/GenBank/DDBJ whole genome shotgun (WGS) entry which is preliminary data.</text>
</comment>
<dbReference type="Proteomes" id="UP000790377">
    <property type="component" value="Unassembled WGS sequence"/>
</dbReference>
<accession>A0ACB7ZYV3</accession>
<reference evidence="1" key="1">
    <citation type="journal article" date="2021" name="New Phytol.">
        <title>Evolutionary innovations through gain and loss of genes in the ectomycorrhizal Boletales.</title>
        <authorList>
            <person name="Wu G."/>
            <person name="Miyauchi S."/>
            <person name="Morin E."/>
            <person name="Kuo A."/>
            <person name="Drula E."/>
            <person name="Varga T."/>
            <person name="Kohler A."/>
            <person name="Feng B."/>
            <person name="Cao Y."/>
            <person name="Lipzen A."/>
            <person name="Daum C."/>
            <person name="Hundley H."/>
            <person name="Pangilinan J."/>
            <person name="Johnson J."/>
            <person name="Barry K."/>
            <person name="LaButti K."/>
            <person name="Ng V."/>
            <person name="Ahrendt S."/>
            <person name="Min B."/>
            <person name="Choi I.G."/>
            <person name="Park H."/>
            <person name="Plett J.M."/>
            <person name="Magnuson J."/>
            <person name="Spatafora J.W."/>
            <person name="Nagy L.G."/>
            <person name="Henrissat B."/>
            <person name="Grigoriev I.V."/>
            <person name="Yang Z.L."/>
            <person name="Xu J."/>
            <person name="Martin F.M."/>
        </authorList>
    </citation>
    <scope>NUCLEOTIDE SEQUENCE</scope>
    <source>
        <strain evidence="1">ATCC 28755</strain>
    </source>
</reference>
<sequence>KRVIIMSIMMVSTNQKCNPIAAIVGIFCHSTSAPELVIEMLAHCGLSISLTSIHQMVASLSQKSSIGLRELSKTL</sequence>
<evidence type="ECO:0000313" key="1">
    <source>
        <dbReference type="EMBL" id="KAH7906215.1"/>
    </source>
</evidence>
<proteinExistence type="predicted"/>
<protein>
    <submittedName>
        <fullName evidence="1">Uncharacterized protein</fullName>
    </submittedName>
</protein>